<feature type="domain" description="ABC3 transporter permease C-terminal" evidence="7">
    <location>
        <begin position="263"/>
        <end position="374"/>
    </location>
</feature>
<feature type="transmembrane region" description="Helical" evidence="6">
    <location>
        <begin position="305"/>
        <end position="329"/>
    </location>
</feature>
<evidence type="ECO:0000256" key="1">
    <source>
        <dbReference type="ARBA" id="ARBA00004651"/>
    </source>
</evidence>
<keyword evidence="5 6" id="KW-0472">Membrane</keyword>
<dbReference type="InterPro" id="IPR003838">
    <property type="entry name" value="ABC3_permease_C"/>
</dbReference>
<feature type="transmembrane region" description="Helical" evidence="6">
    <location>
        <begin position="798"/>
        <end position="819"/>
    </location>
</feature>
<feature type="transmembrane region" description="Helical" evidence="6">
    <location>
        <begin position="349"/>
        <end position="373"/>
    </location>
</feature>
<feature type="transmembrane region" description="Helical" evidence="6">
    <location>
        <begin position="710"/>
        <end position="731"/>
    </location>
</feature>
<feature type="transmembrane region" description="Helical" evidence="6">
    <location>
        <begin position="763"/>
        <end position="786"/>
    </location>
</feature>
<accession>A0A4R6U166</accession>
<comment type="caution">
    <text evidence="8">The sequence shown here is derived from an EMBL/GenBank/DDBJ whole genome shotgun (WGS) entry which is preliminary data.</text>
</comment>
<comment type="subcellular location">
    <subcellularLocation>
        <location evidence="1">Cell membrane</location>
        <topology evidence="1">Multi-pass membrane protein</topology>
    </subcellularLocation>
</comment>
<dbReference type="EMBL" id="SNYK01000002">
    <property type="protein sequence ID" value="TDQ39406.1"/>
    <property type="molecule type" value="Genomic_DNA"/>
</dbReference>
<dbReference type="PANTHER" id="PTHR30287">
    <property type="entry name" value="MEMBRANE COMPONENT OF PREDICTED ABC SUPERFAMILY METABOLITE UPTAKE TRANSPORTER"/>
    <property type="match status" value="1"/>
</dbReference>
<keyword evidence="2" id="KW-1003">Cell membrane</keyword>
<organism evidence="8 9">
    <name type="scientific">Thiopseudomonas denitrificans</name>
    <dbReference type="NCBI Taxonomy" id="1501432"/>
    <lineage>
        <taxon>Bacteria</taxon>
        <taxon>Pseudomonadati</taxon>
        <taxon>Pseudomonadota</taxon>
        <taxon>Gammaproteobacteria</taxon>
        <taxon>Pseudomonadales</taxon>
        <taxon>Pseudomonadaceae</taxon>
        <taxon>Thiopseudomonas</taxon>
    </lineage>
</organism>
<keyword evidence="9" id="KW-1185">Reference proteome</keyword>
<dbReference type="AlphaFoldDB" id="A0A4R6U166"/>
<protein>
    <submittedName>
        <fullName evidence="8">Putative ABC transport system permease protein</fullName>
    </submittedName>
</protein>
<dbReference type="RefSeq" id="WP_407071206.1">
    <property type="nucleotide sequence ID" value="NZ_LNJZ01000009.1"/>
</dbReference>
<evidence type="ECO:0000256" key="4">
    <source>
        <dbReference type="ARBA" id="ARBA00022989"/>
    </source>
</evidence>
<dbReference type="Proteomes" id="UP000294575">
    <property type="component" value="Unassembled WGS sequence"/>
</dbReference>
<evidence type="ECO:0000313" key="9">
    <source>
        <dbReference type="Proteomes" id="UP000294575"/>
    </source>
</evidence>
<evidence type="ECO:0000256" key="3">
    <source>
        <dbReference type="ARBA" id="ARBA00022692"/>
    </source>
</evidence>
<evidence type="ECO:0000313" key="8">
    <source>
        <dbReference type="EMBL" id="TDQ39406.1"/>
    </source>
</evidence>
<gene>
    <name evidence="8" type="ORF">DFQ45_10298</name>
</gene>
<proteinExistence type="predicted"/>
<evidence type="ECO:0000256" key="6">
    <source>
        <dbReference type="SAM" id="Phobius"/>
    </source>
</evidence>
<keyword evidence="4 6" id="KW-1133">Transmembrane helix</keyword>
<reference evidence="8 9" key="1">
    <citation type="submission" date="2019-03" db="EMBL/GenBank/DDBJ databases">
        <title>Genomic Encyclopedia of Type Strains, Phase IV (KMG-IV): sequencing the most valuable type-strain genomes for metagenomic binning, comparative biology and taxonomic classification.</title>
        <authorList>
            <person name="Goeker M."/>
        </authorList>
    </citation>
    <scope>NUCLEOTIDE SEQUENCE [LARGE SCALE GENOMIC DNA]</scope>
    <source>
        <strain evidence="8 9">DSM 28679</strain>
    </source>
</reference>
<evidence type="ECO:0000259" key="7">
    <source>
        <dbReference type="Pfam" id="PF02687"/>
    </source>
</evidence>
<dbReference type="PANTHER" id="PTHR30287:SF1">
    <property type="entry name" value="INNER MEMBRANE PROTEIN"/>
    <property type="match status" value="1"/>
</dbReference>
<evidence type="ECO:0000256" key="5">
    <source>
        <dbReference type="ARBA" id="ARBA00023136"/>
    </source>
</evidence>
<feature type="transmembrane region" description="Helical" evidence="6">
    <location>
        <begin position="424"/>
        <end position="447"/>
    </location>
</feature>
<feature type="transmembrane region" description="Helical" evidence="6">
    <location>
        <begin position="394"/>
        <end position="412"/>
    </location>
</feature>
<dbReference type="InterPro" id="IPR038766">
    <property type="entry name" value="Membrane_comp_ABC_pdt"/>
</dbReference>
<keyword evidence="3 6" id="KW-0812">Transmembrane</keyword>
<evidence type="ECO:0000256" key="2">
    <source>
        <dbReference type="ARBA" id="ARBA00022475"/>
    </source>
</evidence>
<name>A0A4R6U166_9GAMM</name>
<feature type="transmembrane region" description="Helical" evidence="6">
    <location>
        <begin position="468"/>
        <end position="491"/>
    </location>
</feature>
<feature type="transmembrane region" description="Helical" evidence="6">
    <location>
        <begin position="260"/>
        <end position="284"/>
    </location>
</feature>
<dbReference type="GO" id="GO:0005886">
    <property type="term" value="C:plasma membrane"/>
    <property type="evidence" value="ECO:0007669"/>
    <property type="project" value="UniProtKB-SubCell"/>
</dbReference>
<dbReference type="Pfam" id="PF02687">
    <property type="entry name" value="FtsX"/>
    <property type="match status" value="1"/>
</dbReference>
<sequence length="834" mass="91211">MMQQWWFLARMAWRQSLREARSPELYTLFFAMLVAVASSSTIAHFAERLHLAMELRASEFLAADLVVSGSIASSPELIEQGRQLGLSTAHTVEFASMLASDNGMQLATLKAVDDAYPLRGSLGSSATVQGEISKGGRPAPGEAWLDAQLFDLLQIRPGDMLEVGAARLRASRVLTDEPDRAGGFAAFTPRAMINLQDLPATAAIQPGSRVQYRQLWRGDSQALQSYRDTLQEHLQPQQKLESLADGNPTLNQALERARQYLGLASLAAILLASVSIALSAGNFAGKRYDHAALLRCFGLSRRDTLLLFLQQLLLVGLVASVLGIILGWLAQHLLFATLADLLPADIPPAGGSAALTALLTGLASLLGFGLPPLMGLGQVPPLRVLRRNLQPMPVAGWLVYLLALITLGLLMWRLSLDPQLTTTLLAGGVLAALVLGLLVYSGFKTLAGQLVERRLVWRLGLGHLLQKPLLAVGQSLAFALILFAMALIALLRGELLSNWQAQLPEQAANHFAFNILPDERDAVSDWLHRSSPSVAHFYPMTPGRLTHINDQPVLERLEPDSRALSTVQRDLNLTWSQDLPDANYLADGLWWSDDDADGETIDISMEQELAERLQVVPGDRVSFNIGGQIIHSRVHNLRTVDWGSMQPNFFVIFAPHNLPALPHTFITSFYLPAEQAGELRSFSQQFPAVSLLRIDAILNQLRDIMAQVTLAIEFILLFVLAAGISVLLAGVQSTLSSRIHQGALLRALGGERRLLQAINRHEFMTQGAASGVLAWLACELTSYLLYQRVFDLPWHFHPWLAILPIIGALLVLAAGHLGTRSVYDSSPMRLLRGS</sequence>